<evidence type="ECO:0000259" key="7">
    <source>
        <dbReference type="Pfam" id="PF02463"/>
    </source>
</evidence>
<keyword evidence="9" id="KW-1185">Reference proteome</keyword>
<feature type="coiled-coil region" evidence="6">
    <location>
        <begin position="828"/>
        <end position="876"/>
    </location>
</feature>
<dbReference type="PANTHER" id="PTHR43977">
    <property type="entry name" value="STRUCTURAL MAINTENANCE OF CHROMOSOMES PROTEIN 3"/>
    <property type="match status" value="1"/>
</dbReference>
<protein>
    <recommendedName>
        <fullName evidence="6">Chromosome partition protein Smc</fullName>
    </recommendedName>
</protein>
<evidence type="ECO:0000256" key="1">
    <source>
        <dbReference type="ARBA" id="ARBA00022490"/>
    </source>
</evidence>
<dbReference type="CDD" id="cd03278">
    <property type="entry name" value="ABC_SMC_barmotin"/>
    <property type="match status" value="2"/>
</dbReference>
<sequence length="1131" mass="126839">MRLSSIKLAGFKSFVEPTKIPFPDQMTCVVGPNGCGKSNVIDAVRWVLGESSAKNLRGDAMTDVIFNGSTNRKPISQASVELIFDNTQGHLPNTFADRNQVAIKRLVTRDGQSLYFLNGSKCRKRDITDIFLGTGLGPRSYAIIEQGMISRLIESKPADLRVFLEEAAGVSKYKERRRETQTRIKSTRENLERLLDVRKELQAQVDKLAVQSVEAKKYRELKAQERTLKGQLAVLKWQKLHQQQVAKADQMTQLNEQISFFKLAHSGHDDVLASLENQVQHQLEKLNDAQQTQHKTHTELTRAEQQQISLKQQQQAFNHNLLKQQQLQLQNQQLQQQQKDYANEQQNTLQEAIEHTIICTEQVAEMTETVTQLQAEKEQAIADWQAINEQFQTINAHYSQQQNIAEHYTQNQHYIEDQQTALASELAELADNPIAEQVSQQQQLMQSLTQELAAKQTALNKVHNSAQDAQATLRSYKDTQQTLTQQLNETKAKIAGLNSMLGDTKAHAEGNLLAQLVVRSGYEHLVEQALQGLEQLNVTAAATANGIWPTVDVAPQGSLATFIEQGIYPDLLHRIAYRERLSGDDLADQYWLAVIDSDGNIHGRNWQQQADKTADNSLLVKQKQLLEATQLTAQINSELTIQNTSVTAQQQVCEELNTQSETLKAAVHQLAQQVASGSTRRDMLKEQLQQFQHQQHKLQNKLTQLNVEYANLEDKLTAQQQHIEQLAKQRDEITANRDAAQLRQQQSDEQFRQANTQLERYKTQAHQATLSEQKARSECQLSDTKLQHAITACESAQEAVLELTAQIEELVMPLEEVAEQIIVLLEQNQQSDIELKNLQTALSEAKTALADKQSTLKASQAEMVLLQEQLQQHALEEQSLLVKAQAALEPLDELQQNLKEVLARLPDNANISTHQGQLNKVTQSLAELGAVNLAAIDEFEQAQQRSQYLDAQVEDLTQALMTLEGAIGKIDRETKTRFKATFDQVNRDFAQLFPKVFGGGSAYLELTSDDLLESGVSIMARPPGKKNSTIHLLSGGEKALTALSLVFSIFRLNPAPFCMLDEVDAPLDDANVGRFCRLVEEMSQSVQFIYISHNKIAMEMAGRLTGVTMAEPGVSRMVAVDIEQAVQMAHA</sequence>
<evidence type="ECO:0000313" key="9">
    <source>
        <dbReference type="Proteomes" id="UP001226574"/>
    </source>
</evidence>
<gene>
    <name evidence="6" type="primary">smc</name>
    <name evidence="8" type="ORF">RC083_14590</name>
</gene>
<feature type="domain" description="RecF/RecN/SMC N-terminal" evidence="7">
    <location>
        <begin position="3"/>
        <end position="1115"/>
    </location>
</feature>
<evidence type="ECO:0000256" key="5">
    <source>
        <dbReference type="ARBA" id="ARBA00023125"/>
    </source>
</evidence>
<dbReference type="SUPFAM" id="SSF52540">
    <property type="entry name" value="P-loop containing nucleoside triphosphate hydrolases"/>
    <property type="match status" value="3"/>
</dbReference>
<feature type="binding site" evidence="6">
    <location>
        <begin position="32"/>
        <end position="39"/>
    </location>
    <ligand>
        <name>ATP</name>
        <dbReference type="ChEBI" id="CHEBI:30616"/>
    </ligand>
</feature>
<dbReference type="Proteomes" id="UP001226574">
    <property type="component" value="Unassembled WGS sequence"/>
</dbReference>
<feature type="coiled-coil region" evidence="6">
    <location>
        <begin position="438"/>
        <end position="493"/>
    </location>
</feature>
<comment type="similarity">
    <text evidence="6">Belongs to the SMC family.</text>
</comment>
<keyword evidence="5 6" id="KW-0238">DNA-binding</keyword>
<accession>A0ABU1BE78</accession>
<evidence type="ECO:0000256" key="3">
    <source>
        <dbReference type="ARBA" id="ARBA00022840"/>
    </source>
</evidence>
<dbReference type="EMBL" id="JAVIFY010000011">
    <property type="protein sequence ID" value="MDQ9092818.1"/>
    <property type="molecule type" value="Genomic_DNA"/>
</dbReference>
<evidence type="ECO:0000256" key="2">
    <source>
        <dbReference type="ARBA" id="ARBA00022741"/>
    </source>
</evidence>
<dbReference type="InterPro" id="IPR003395">
    <property type="entry name" value="RecF/RecN/SMC_N"/>
</dbReference>
<evidence type="ECO:0000256" key="6">
    <source>
        <dbReference type="HAMAP-Rule" id="MF_01894"/>
    </source>
</evidence>
<dbReference type="InterPro" id="IPR024704">
    <property type="entry name" value="SMC"/>
</dbReference>
<dbReference type="Gene3D" id="3.40.50.300">
    <property type="entry name" value="P-loop containing nucleotide triphosphate hydrolases"/>
    <property type="match status" value="2"/>
</dbReference>
<comment type="subcellular location">
    <subcellularLocation>
        <location evidence="6">Cytoplasm</location>
    </subcellularLocation>
</comment>
<feature type="coiled-coil region" evidence="6">
    <location>
        <begin position="170"/>
        <end position="211"/>
    </location>
</feature>
<dbReference type="RefSeq" id="WP_309039303.1">
    <property type="nucleotide sequence ID" value="NZ_JAVIFY010000011.1"/>
</dbReference>
<keyword evidence="4 6" id="KW-0175">Coiled coil</keyword>
<comment type="subunit">
    <text evidence="6">Homodimer.</text>
</comment>
<comment type="domain">
    <text evidence="6">Contains large globular domains required for ATP hydrolysis at each terminus and a third globular domain forming a flexible hinge near the middle of the molecule. These domains are separated by coiled-coil structures.</text>
</comment>
<name>A0ABU1BE78_PSEHA</name>
<feature type="coiled-coil region" evidence="6">
    <location>
        <begin position="653"/>
        <end position="764"/>
    </location>
</feature>
<feature type="coiled-coil region" evidence="6">
    <location>
        <begin position="324"/>
        <end position="383"/>
    </location>
</feature>
<dbReference type="InterPro" id="IPR027417">
    <property type="entry name" value="P-loop_NTPase"/>
</dbReference>
<dbReference type="InterPro" id="IPR011890">
    <property type="entry name" value="SMC_prok"/>
</dbReference>
<keyword evidence="3 6" id="KW-0067">ATP-binding</keyword>
<keyword evidence="2 6" id="KW-0547">Nucleotide-binding</keyword>
<comment type="caution">
    <text evidence="8">The sequence shown here is derived from an EMBL/GenBank/DDBJ whole genome shotgun (WGS) entry which is preliminary data.</text>
</comment>
<dbReference type="Pfam" id="PF02463">
    <property type="entry name" value="SMC_N"/>
    <property type="match status" value="1"/>
</dbReference>
<comment type="function">
    <text evidence="6">Required for chromosome condensation and partitioning.</text>
</comment>
<evidence type="ECO:0000256" key="4">
    <source>
        <dbReference type="ARBA" id="ARBA00023054"/>
    </source>
</evidence>
<keyword evidence="1 6" id="KW-0963">Cytoplasm</keyword>
<reference evidence="8 9" key="1">
    <citation type="submission" date="2023-08" db="EMBL/GenBank/DDBJ databases">
        <title>Pseudoalteromonas haloplanktis LL1 genome.</title>
        <authorList>
            <person name="Wu S."/>
        </authorList>
    </citation>
    <scope>NUCLEOTIDE SEQUENCE [LARGE SCALE GENOMIC DNA]</scope>
    <source>
        <strain evidence="8 9">LL1</strain>
    </source>
</reference>
<dbReference type="HAMAP" id="MF_01894">
    <property type="entry name" value="Smc_prok"/>
    <property type="match status" value="1"/>
</dbReference>
<evidence type="ECO:0000313" key="8">
    <source>
        <dbReference type="EMBL" id="MDQ9092818.1"/>
    </source>
</evidence>
<organism evidence="8 9">
    <name type="scientific">Pseudoalteromonas haloplanktis</name>
    <name type="common">Alteromonas haloplanktis</name>
    <dbReference type="NCBI Taxonomy" id="228"/>
    <lineage>
        <taxon>Bacteria</taxon>
        <taxon>Pseudomonadati</taxon>
        <taxon>Pseudomonadota</taxon>
        <taxon>Gammaproteobacteria</taxon>
        <taxon>Alteromonadales</taxon>
        <taxon>Pseudoalteromonadaceae</taxon>
        <taxon>Pseudoalteromonas</taxon>
    </lineage>
</organism>
<dbReference type="PIRSF" id="PIRSF005719">
    <property type="entry name" value="SMC"/>
    <property type="match status" value="1"/>
</dbReference>
<proteinExistence type="inferred from homology"/>